<dbReference type="InterPro" id="IPR008906">
    <property type="entry name" value="HATC_C_dom"/>
</dbReference>
<accession>A0ABQ8S7S8</accession>
<dbReference type="PANTHER" id="PTHR45749">
    <property type="match status" value="1"/>
</dbReference>
<dbReference type="PANTHER" id="PTHR45749:SF28">
    <property type="entry name" value="ZINC FINGER MYM-TYPE PROTEIN 1-LIKE-RELATED"/>
    <property type="match status" value="1"/>
</dbReference>
<gene>
    <name evidence="3" type="ORF">ANN_22253</name>
</gene>
<dbReference type="SUPFAM" id="SSF53098">
    <property type="entry name" value="Ribonuclease H-like"/>
    <property type="match status" value="1"/>
</dbReference>
<dbReference type="Proteomes" id="UP001148838">
    <property type="component" value="Unassembled WGS sequence"/>
</dbReference>
<comment type="caution">
    <text evidence="3">The sequence shown here is derived from an EMBL/GenBank/DDBJ whole genome shotgun (WGS) entry which is preliminary data.</text>
</comment>
<sequence length="818" mass="93310">MMTYDDAEYLHGNIICTSLEQCTWIKIEVACGKNARECHTGLREACGNEALGVAAFRTGRDSVHQEPGGGRHGVENRVIELIQSLLHVDRRWTSRELANEADLYDLVSFMKKWYPTADIIISGIVRFRDVNWRKVGRTNKVFELFSVDGSGDSKMRPRIRHRLPEIRKSRKKSSQITMKYRTRNLCSDTSLALYSLSAGVKMAAAAAFVGSKECESDASWVKTGVCDLSHLTQKIKKHEESVVHKNATLDLSMLGKTDIREQLDNAFRRNIERHNDVVRKNRYVLSKIIDCVKFCGEFELALRGHDEKTSSSNPGIFRGLINFTYALDSVLKDHLTTATVFKGTSKSIQNDLLSCMLQVCREQILAEIANADFVSVIADETSDVSSKFQLVVVIRYVLLNGKPVERFWTFSNPSGHDALSLANCIKDVLAEILKTDKEKLISQSYDGANVMSGCNAGVQTLVQQDYPYAYFIHCYAHQLNLIMAKAASQNTQVRVFFANIGEIPSFFAGSPQRIAILDEIVGKRVPHDSNTRWNFNSRTVQVVYENKDAILECLEKIENTSKQNLTINQAQGLRLKMELSSFNFWLEIFYRIMPHVDILYNQIQKSTADSLKIKNAISSFEIEVMKIRNSIDNIAAECEEDNKAKRRRENTHISRNVAAKEVCDVILNQVRLRFSFTNHMLAANLFDSEHFPNYNKMFPEKTLKSVIETYPFLKFQQLKSELKVIYMRNDFRNVSGVVDLLQFLIENNVVESFSEVSKLLKIIATVPMSTSEAERCFSTLKRVKTFLRSTMEEERLTALAIYPLKNPWLRNVWISTRE</sequence>
<dbReference type="Pfam" id="PF14291">
    <property type="entry name" value="DUF4371"/>
    <property type="match status" value="1"/>
</dbReference>
<proteinExistence type="predicted"/>
<evidence type="ECO:0000313" key="4">
    <source>
        <dbReference type="Proteomes" id="UP001148838"/>
    </source>
</evidence>
<dbReference type="Pfam" id="PF05699">
    <property type="entry name" value="Dimer_Tnp_hAT"/>
    <property type="match status" value="1"/>
</dbReference>
<reference evidence="3 4" key="1">
    <citation type="journal article" date="2022" name="Allergy">
        <title>Genome assembly and annotation of Periplaneta americana reveal a comprehensive cockroach allergen profile.</title>
        <authorList>
            <person name="Wang L."/>
            <person name="Xiong Q."/>
            <person name="Saelim N."/>
            <person name="Wang L."/>
            <person name="Nong W."/>
            <person name="Wan A.T."/>
            <person name="Shi M."/>
            <person name="Liu X."/>
            <person name="Cao Q."/>
            <person name="Hui J.H.L."/>
            <person name="Sookrung N."/>
            <person name="Leung T.F."/>
            <person name="Tungtrongchitr A."/>
            <person name="Tsui S.K.W."/>
        </authorList>
    </citation>
    <scope>NUCLEOTIDE SEQUENCE [LARGE SCALE GENOMIC DNA]</scope>
    <source>
        <strain evidence="3">PWHHKU_190912</strain>
    </source>
</reference>
<name>A0ABQ8S7S8_PERAM</name>
<dbReference type="InterPro" id="IPR012337">
    <property type="entry name" value="RNaseH-like_sf"/>
</dbReference>
<keyword evidence="4" id="KW-1185">Reference proteome</keyword>
<organism evidence="3 4">
    <name type="scientific">Periplaneta americana</name>
    <name type="common">American cockroach</name>
    <name type="synonym">Blatta americana</name>
    <dbReference type="NCBI Taxonomy" id="6978"/>
    <lineage>
        <taxon>Eukaryota</taxon>
        <taxon>Metazoa</taxon>
        <taxon>Ecdysozoa</taxon>
        <taxon>Arthropoda</taxon>
        <taxon>Hexapoda</taxon>
        <taxon>Insecta</taxon>
        <taxon>Pterygota</taxon>
        <taxon>Neoptera</taxon>
        <taxon>Polyneoptera</taxon>
        <taxon>Dictyoptera</taxon>
        <taxon>Blattodea</taxon>
        <taxon>Blattoidea</taxon>
        <taxon>Blattidae</taxon>
        <taxon>Blattinae</taxon>
        <taxon>Periplaneta</taxon>
    </lineage>
</organism>
<dbReference type="EMBL" id="JAJSOF020000033">
    <property type="protein sequence ID" value="KAJ4430045.1"/>
    <property type="molecule type" value="Genomic_DNA"/>
</dbReference>
<feature type="domain" description="HAT C-terminal dimerisation" evidence="1">
    <location>
        <begin position="737"/>
        <end position="801"/>
    </location>
</feature>
<evidence type="ECO:0000259" key="2">
    <source>
        <dbReference type="Pfam" id="PF14291"/>
    </source>
</evidence>
<protein>
    <submittedName>
        <fullName evidence="3">Uncharacterized protein</fullName>
    </submittedName>
</protein>
<feature type="domain" description="DUF4371" evidence="2">
    <location>
        <begin position="264"/>
        <end position="454"/>
    </location>
</feature>
<evidence type="ECO:0000313" key="3">
    <source>
        <dbReference type="EMBL" id="KAJ4430045.1"/>
    </source>
</evidence>
<evidence type="ECO:0000259" key="1">
    <source>
        <dbReference type="Pfam" id="PF05699"/>
    </source>
</evidence>
<dbReference type="InterPro" id="IPR025398">
    <property type="entry name" value="DUF4371"/>
</dbReference>